<evidence type="ECO:0000313" key="2">
    <source>
        <dbReference type="Proteomes" id="UP001295462"/>
    </source>
</evidence>
<evidence type="ECO:0000313" key="1">
    <source>
        <dbReference type="EMBL" id="CAH1598091.1"/>
    </source>
</evidence>
<reference evidence="1" key="1">
    <citation type="submission" date="2022-01" db="EMBL/GenBank/DDBJ databases">
        <authorList>
            <person name="Lagorce A."/>
        </authorList>
    </citation>
    <scope>NUCLEOTIDE SEQUENCE</scope>
    <source>
        <strain evidence="1">Th15_F1_A12</strain>
    </source>
</reference>
<accession>A0AAU9QS79</accession>
<proteinExistence type="predicted"/>
<sequence>MKKEASASFFIFKIKTYNHLWLILLKCDYKLTKTHELTYIIAFLSCFVTTKLC</sequence>
<protein>
    <submittedName>
        <fullName evidence="1">Uncharacterized protein</fullName>
    </submittedName>
</protein>
<dbReference type="EMBL" id="CAKMUD010000088">
    <property type="protein sequence ID" value="CAH1598091.1"/>
    <property type="molecule type" value="Genomic_DNA"/>
</dbReference>
<organism evidence="1 2">
    <name type="scientific">Vibrio jasicida</name>
    <dbReference type="NCBI Taxonomy" id="766224"/>
    <lineage>
        <taxon>Bacteria</taxon>
        <taxon>Pseudomonadati</taxon>
        <taxon>Pseudomonadota</taxon>
        <taxon>Gammaproteobacteria</taxon>
        <taxon>Vibrionales</taxon>
        <taxon>Vibrionaceae</taxon>
        <taxon>Vibrio</taxon>
    </lineage>
</organism>
<comment type="caution">
    <text evidence="1">The sequence shown here is derived from an EMBL/GenBank/DDBJ whole genome shotgun (WGS) entry which is preliminary data.</text>
</comment>
<gene>
    <name evidence="1" type="ORF">THF1A12_340065</name>
</gene>
<name>A0AAU9QS79_9VIBR</name>
<dbReference type="Proteomes" id="UP001295462">
    <property type="component" value="Unassembled WGS sequence"/>
</dbReference>
<dbReference type="AlphaFoldDB" id="A0AAU9QS79"/>